<evidence type="ECO:0000256" key="1">
    <source>
        <dbReference type="SAM" id="SignalP"/>
    </source>
</evidence>
<feature type="chain" id="PRO_5046429842" description="Lipoprotein" evidence="1">
    <location>
        <begin position="19"/>
        <end position="271"/>
    </location>
</feature>
<evidence type="ECO:0008006" key="4">
    <source>
        <dbReference type="Google" id="ProtNLM"/>
    </source>
</evidence>
<protein>
    <recommendedName>
        <fullName evidence="4">Lipoprotein</fullName>
    </recommendedName>
</protein>
<gene>
    <name evidence="2" type="ORF">PRZ03_04675</name>
</gene>
<comment type="caution">
    <text evidence="2">The sequence shown here is derived from an EMBL/GenBank/DDBJ whole genome shotgun (WGS) entry which is preliminary data.</text>
</comment>
<evidence type="ECO:0000313" key="3">
    <source>
        <dbReference type="Proteomes" id="UP001221189"/>
    </source>
</evidence>
<feature type="signal peptide" evidence="1">
    <location>
        <begin position="1"/>
        <end position="18"/>
    </location>
</feature>
<reference evidence="2 3" key="1">
    <citation type="submission" date="2022-10" db="EMBL/GenBank/DDBJ databases">
        <title>Paucibacter sp. hw1 Genome sequencing.</title>
        <authorList>
            <person name="Park S."/>
        </authorList>
    </citation>
    <scope>NUCLEOTIDE SEQUENCE [LARGE SCALE GENOMIC DNA]</scope>
    <source>
        <strain evidence="3">hw1</strain>
    </source>
</reference>
<sequence>MKANLKSISCLLCLSASALILSACGSSSDPEPKPEPKTASINSANYSDVLGIAAGSTDQSEGLIRAGLAPIAVGFTQTQPGSLACVDGGSLDLSIADKLRTYTAVNCKTGPVFIASGTLTESVDSPDGLSRSVKIKDLNLRTSDTDLTMQKVNGDLKVSVKADGTPVSAVIDLSVLRNARTDTFALTLDASGNLMVVIDTSRFPQKLVITGDAKTNSVKISSRGDGSSLTAIESADGKTYILELREPGNATPVLTKTITAAELEAWVKKAL</sequence>
<evidence type="ECO:0000313" key="2">
    <source>
        <dbReference type="EMBL" id="MDC8770857.1"/>
    </source>
</evidence>
<name>A0ABT5KAA7_9BURK</name>
<dbReference type="Proteomes" id="UP001221189">
    <property type="component" value="Unassembled WGS sequence"/>
</dbReference>
<accession>A0ABT5KAA7</accession>
<keyword evidence="3" id="KW-1185">Reference proteome</keyword>
<keyword evidence="1" id="KW-0732">Signal</keyword>
<dbReference type="PROSITE" id="PS51257">
    <property type="entry name" value="PROKAR_LIPOPROTEIN"/>
    <property type="match status" value="1"/>
</dbReference>
<dbReference type="RefSeq" id="WP_273599231.1">
    <property type="nucleotide sequence ID" value="NZ_JAQQXT010000002.1"/>
</dbReference>
<dbReference type="EMBL" id="JAQQXT010000002">
    <property type="protein sequence ID" value="MDC8770857.1"/>
    <property type="molecule type" value="Genomic_DNA"/>
</dbReference>
<organism evidence="2 3">
    <name type="scientific">Roseateles albus</name>
    <dbReference type="NCBI Taxonomy" id="2987525"/>
    <lineage>
        <taxon>Bacteria</taxon>
        <taxon>Pseudomonadati</taxon>
        <taxon>Pseudomonadota</taxon>
        <taxon>Betaproteobacteria</taxon>
        <taxon>Burkholderiales</taxon>
        <taxon>Sphaerotilaceae</taxon>
        <taxon>Roseateles</taxon>
    </lineage>
</organism>
<proteinExistence type="predicted"/>